<organism evidence="2 3">
    <name type="scientific">Ranitomeya imitator</name>
    <name type="common">mimic poison frog</name>
    <dbReference type="NCBI Taxonomy" id="111125"/>
    <lineage>
        <taxon>Eukaryota</taxon>
        <taxon>Metazoa</taxon>
        <taxon>Chordata</taxon>
        <taxon>Craniata</taxon>
        <taxon>Vertebrata</taxon>
        <taxon>Euteleostomi</taxon>
        <taxon>Amphibia</taxon>
        <taxon>Batrachia</taxon>
        <taxon>Anura</taxon>
        <taxon>Neobatrachia</taxon>
        <taxon>Hyloidea</taxon>
        <taxon>Dendrobatidae</taxon>
        <taxon>Dendrobatinae</taxon>
        <taxon>Ranitomeya</taxon>
    </lineage>
</organism>
<evidence type="ECO:0000313" key="2">
    <source>
        <dbReference type="EMBL" id="CAJ0964249.1"/>
    </source>
</evidence>
<dbReference type="EMBL" id="CAUEEQ010059568">
    <property type="protein sequence ID" value="CAJ0964249.1"/>
    <property type="molecule type" value="Genomic_DNA"/>
</dbReference>
<accession>A0ABN9MBU1</accession>
<reference evidence="2" key="1">
    <citation type="submission" date="2023-07" db="EMBL/GenBank/DDBJ databases">
        <authorList>
            <person name="Stuckert A."/>
        </authorList>
    </citation>
    <scope>NUCLEOTIDE SEQUENCE</scope>
</reference>
<evidence type="ECO:0000259" key="1">
    <source>
        <dbReference type="PROSITE" id="PS50878"/>
    </source>
</evidence>
<name>A0ABN9MBU1_9NEOB</name>
<dbReference type="PANTHER" id="PTHR21301:SF12">
    <property type="match status" value="1"/>
</dbReference>
<dbReference type="Proteomes" id="UP001176940">
    <property type="component" value="Unassembled WGS sequence"/>
</dbReference>
<protein>
    <recommendedName>
        <fullName evidence="1">Reverse transcriptase domain-containing protein</fullName>
    </recommendedName>
</protein>
<comment type="caution">
    <text evidence="2">The sequence shown here is derived from an EMBL/GenBank/DDBJ whole genome shotgun (WGS) entry which is preliminary data.</text>
</comment>
<keyword evidence="3" id="KW-1185">Reference proteome</keyword>
<dbReference type="PROSITE" id="PS50878">
    <property type="entry name" value="RT_POL"/>
    <property type="match status" value="1"/>
</dbReference>
<dbReference type="PANTHER" id="PTHR21301">
    <property type="entry name" value="REVERSE TRANSCRIPTASE"/>
    <property type="match status" value="1"/>
</dbReference>
<evidence type="ECO:0000313" key="3">
    <source>
        <dbReference type="Proteomes" id="UP001176940"/>
    </source>
</evidence>
<proteinExistence type="predicted"/>
<dbReference type="Pfam" id="PF26215">
    <property type="entry name" value="HTH_animal"/>
    <property type="match status" value="1"/>
</dbReference>
<dbReference type="InterPro" id="IPR000477">
    <property type="entry name" value="RT_dom"/>
</dbReference>
<feature type="domain" description="Reverse transcriptase" evidence="1">
    <location>
        <begin position="50"/>
        <end position="298"/>
    </location>
</feature>
<gene>
    <name evidence="2" type="ORF">RIMI_LOCUS19009926</name>
</gene>
<sequence>MDRTMYSSEVLRQLSDSNTYRVIPRDPTFDIDRKIRNLIRTYLDNHTIDQNTAKFLSNPNPVIPVFYILPKVQKSLTNPPGRPIVASTDSILSPLSIYLEKILTPLVKTTKSYLLDTGHFLSLIREYDTIPPDSLLVTLDVNSLYTSMSHEKGITATRTLLQASNMSSKSIKFCLDLLKLVLYENFFLYEDTYYVQCCGTAMGSNVASAYANAYMSHFETNHVYPENLFKQHVRCYHRYIDDIFLICTGPSELLLSFHQYLNSIHPELQFTIQYDRNHIPFLDTMIHKDQSGKLTSDLFTKATDCNNLLHYSSSHPKATKNSLPRSQFTRLAKIVSDPAVLPIRLDSMSQKFRDRNYPTRLLELERNNILSPQSPCPQLATKERVPFVHTYHPLMPKK</sequence>
<dbReference type="InterPro" id="IPR058912">
    <property type="entry name" value="HTH_animal"/>
</dbReference>